<feature type="transmembrane region" description="Helical" evidence="9">
    <location>
        <begin position="404"/>
        <end position="427"/>
    </location>
</feature>
<comment type="similarity">
    <text evidence="2 7">Belongs to the major facilitator superfamily. Sugar transporter (TC 2.A.1.1) family.</text>
</comment>
<keyword evidence="4 9" id="KW-0812">Transmembrane</keyword>
<dbReference type="OrthoDB" id="6612291at2759"/>
<dbReference type="SUPFAM" id="SSF103473">
    <property type="entry name" value="MFS general substrate transporter"/>
    <property type="match status" value="1"/>
</dbReference>
<dbReference type="NCBIfam" id="TIGR00879">
    <property type="entry name" value="SP"/>
    <property type="match status" value="1"/>
</dbReference>
<dbReference type="GO" id="GO:0005351">
    <property type="term" value="F:carbohydrate:proton symporter activity"/>
    <property type="evidence" value="ECO:0007669"/>
    <property type="project" value="TreeGrafter"/>
</dbReference>
<keyword evidence="5 9" id="KW-1133">Transmembrane helix</keyword>
<dbReference type="CDD" id="cd17356">
    <property type="entry name" value="MFS_HXT"/>
    <property type="match status" value="1"/>
</dbReference>
<feature type="transmembrane region" description="Helical" evidence="9">
    <location>
        <begin position="149"/>
        <end position="169"/>
    </location>
</feature>
<dbReference type="PANTHER" id="PTHR48022:SF6">
    <property type="entry name" value="MSTA PROTEIN-RELATED"/>
    <property type="match status" value="1"/>
</dbReference>
<evidence type="ECO:0000256" key="3">
    <source>
        <dbReference type="ARBA" id="ARBA00022448"/>
    </source>
</evidence>
<evidence type="ECO:0000313" key="12">
    <source>
        <dbReference type="Proteomes" id="UP000664132"/>
    </source>
</evidence>
<comment type="caution">
    <text evidence="11">The sequence shown here is derived from an EMBL/GenBank/DDBJ whole genome shotgun (WGS) entry which is preliminary data.</text>
</comment>
<gene>
    <name evidence="11" type="ORF">IFR04_000139</name>
</gene>
<keyword evidence="12" id="KW-1185">Reference proteome</keyword>
<evidence type="ECO:0000256" key="9">
    <source>
        <dbReference type="SAM" id="Phobius"/>
    </source>
</evidence>
<evidence type="ECO:0000256" key="7">
    <source>
        <dbReference type="RuleBase" id="RU003346"/>
    </source>
</evidence>
<reference evidence="11" key="1">
    <citation type="submission" date="2021-02" db="EMBL/GenBank/DDBJ databases">
        <title>Genome sequence Cadophora malorum strain M34.</title>
        <authorList>
            <person name="Stefanovic E."/>
            <person name="Vu D."/>
            <person name="Scully C."/>
            <person name="Dijksterhuis J."/>
            <person name="Roader J."/>
            <person name="Houbraken J."/>
        </authorList>
    </citation>
    <scope>NUCLEOTIDE SEQUENCE</scope>
    <source>
        <strain evidence="11">M34</strain>
    </source>
</reference>
<dbReference type="InterPro" id="IPR003663">
    <property type="entry name" value="Sugar/inositol_transpt"/>
</dbReference>
<keyword evidence="3 7" id="KW-0813">Transport</keyword>
<keyword evidence="6 9" id="KW-0472">Membrane</keyword>
<dbReference type="InterPro" id="IPR005829">
    <property type="entry name" value="Sugar_transporter_CS"/>
</dbReference>
<feature type="transmembrane region" description="Helical" evidence="9">
    <location>
        <begin position="181"/>
        <end position="200"/>
    </location>
</feature>
<evidence type="ECO:0000256" key="5">
    <source>
        <dbReference type="ARBA" id="ARBA00022989"/>
    </source>
</evidence>
<feature type="region of interest" description="Disordered" evidence="8">
    <location>
        <begin position="484"/>
        <end position="520"/>
    </location>
</feature>
<dbReference type="PROSITE" id="PS00217">
    <property type="entry name" value="SUGAR_TRANSPORT_2"/>
    <property type="match status" value="1"/>
</dbReference>
<evidence type="ECO:0000256" key="6">
    <source>
        <dbReference type="ARBA" id="ARBA00023136"/>
    </source>
</evidence>
<feature type="transmembrane region" description="Helical" evidence="9">
    <location>
        <begin position="275"/>
        <end position="296"/>
    </location>
</feature>
<dbReference type="PROSITE" id="PS00216">
    <property type="entry name" value="SUGAR_TRANSPORT_1"/>
    <property type="match status" value="1"/>
</dbReference>
<dbReference type="InterPro" id="IPR050360">
    <property type="entry name" value="MFS_Sugar_Transporters"/>
</dbReference>
<dbReference type="Proteomes" id="UP000664132">
    <property type="component" value="Unassembled WGS sequence"/>
</dbReference>
<evidence type="ECO:0000313" key="11">
    <source>
        <dbReference type="EMBL" id="KAG4426708.1"/>
    </source>
</evidence>
<feature type="transmembrane region" description="Helical" evidence="9">
    <location>
        <begin position="23"/>
        <end position="42"/>
    </location>
</feature>
<dbReference type="Gene3D" id="1.20.1250.20">
    <property type="entry name" value="MFS general substrate transporter like domains"/>
    <property type="match status" value="1"/>
</dbReference>
<comment type="subcellular location">
    <subcellularLocation>
        <location evidence="1">Membrane</location>
        <topology evidence="1">Multi-pass membrane protein</topology>
    </subcellularLocation>
</comment>
<evidence type="ECO:0000256" key="4">
    <source>
        <dbReference type="ARBA" id="ARBA00022692"/>
    </source>
</evidence>
<dbReference type="PROSITE" id="PS50850">
    <property type="entry name" value="MFS"/>
    <property type="match status" value="1"/>
</dbReference>
<dbReference type="GO" id="GO:0016020">
    <property type="term" value="C:membrane"/>
    <property type="evidence" value="ECO:0007669"/>
    <property type="project" value="UniProtKB-SubCell"/>
</dbReference>
<dbReference type="Pfam" id="PF00083">
    <property type="entry name" value="Sugar_tr"/>
    <property type="match status" value="1"/>
</dbReference>
<dbReference type="FunFam" id="1.20.1250.20:FF:000134">
    <property type="entry name" value="MFS sugar transporter protein"/>
    <property type="match status" value="1"/>
</dbReference>
<feature type="transmembrane region" description="Helical" evidence="9">
    <location>
        <begin position="439"/>
        <end position="458"/>
    </location>
</feature>
<feature type="domain" description="Major facilitator superfamily (MFS) profile" evidence="10">
    <location>
        <begin position="20"/>
        <end position="461"/>
    </location>
</feature>
<feature type="transmembrane region" description="Helical" evidence="9">
    <location>
        <begin position="308"/>
        <end position="330"/>
    </location>
</feature>
<dbReference type="InterPro" id="IPR020846">
    <property type="entry name" value="MFS_dom"/>
</dbReference>
<dbReference type="PRINTS" id="PR00171">
    <property type="entry name" value="SUGRTRNSPORT"/>
</dbReference>
<accession>A0A8H7WL73</accession>
<feature type="transmembrane region" description="Helical" evidence="9">
    <location>
        <begin position="119"/>
        <end position="137"/>
    </location>
</feature>
<evidence type="ECO:0000256" key="1">
    <source>
        <dbReference type="ARBA" id="ARBA00004141"/>
    </source>
</evidence>
<dbReference type="InterPro" id="IPR005828">
    <property type="entry name" value="MFS_sugar_transport-like"/>
</dbReference>
<proteinExistence type="inferred from homology"/>
<dbReference type="AlphaFoldDB" id="A0A8H7WL73"/>
<sequence length="520" mass="56322">MASVVAAVVPARAEAPIVMICSFAAFGGILFGYDSGYINGILAMNKFHHDFGVPSSDANAFGGYLLPSWQKSLITSILSLADRWGRKKSNILGCAIYIVGVVLQIVTDGEVGLLTAGRAVAGLGVGFVSACVIMYVSEITPKSIRGRVVGGYQFAITIGIFLSACVNLGTKDYTNTGAYRIPIGLQFAWALILGIGLLFFPESPRYYVMKGEDYRARQSLAKLRGQPIDSSYVFEEHAELEESWLREFSAGAGSGSFFSCFAGGLKKGSNFQRTFIGTSVQVMQQLTGVNFIFYFGTSFFKTIGIKNAFIISIILGAVNVASTPVAFWTIDKLGRRPLLFWGAIGMSICEFIVAIVGTTTGGSVSHKVLIAFVCIYIFFFASTWGPTGWAVSGEVFPLTIRSKGIALSTASNWLFNFVIAFVTPYFVDEEKADLQSKVFFIWGSTCAMAAVYAWFVIYETKGLSLEKIDVMMKEVYAWQSPGWREDGRQVGDVEESDGAGQAAASEKNRVPSPETVAARG</sequence>
<feature type="transmembrane region" description="Helical" evidence="9">
    <location>
        <begin position="89"/>
        <end position="107"/>
    </location>
</feature>
<evidence type="ECO:0000259" key="10">
    <source>
        <dbReference type="PROSITE" id="PS50850"/>
    </source>
</evidence>
<name>A0A8H7WL73_9HELO</name>
<protein>
    <recommendedName>
        <fullName evidence="10">Major facilitator superfamily (MFS) profile domain-containing protein</fullName>
    </recommendedName>
</protein>
<dbReference type="PANTHER" id="PTHR48022">
    <property type="entry name" value="PLASTIDIC GLUCOSE TRANSPORTER 4"/>
    <property type="match status" value="1"/>
</dbReference>
<dbReference type="InterPro" id="IPR036259">
    <property type="entry name" value="MFS_trans_sf"/>
</dbReference>
<feature type="transmembrane region" description="Helical" evidence="9">
    <location>
        <begin position="368"/>
        <end position="392"/>
    </location>
</feature>
<dbReference type="EMBL" id="JAFJYH010000001">
    <property type="protein sequence ID" value="KAG4426708.1"/>
    <property type="molecule type" value="Genomic_DNA"/>
</dbReference>
<organism evidence="11 12">
    <name type="scientific">Cadophora malorum</name>
    <dbReference type="NCBI Taxonomy" id="108018"/>
    <lineage>
        <taxon>Eukaryota</taxon>
        <taxon>Fungi</taxon>
        <taxon>Dikarya</taxon>
        <taxon>Ascomycota</taxon>
        <taxon>Pezizomycotina</taxon>
        <taxon>Leotiomycetes</taxon>
        <taxon>Helotiales</taxon>
        <taxon>Ploettnerulaceae</taxon>
        <taxon>Cadophora</taxon>
    </lineage>
</organism>
<evidence type="ECO:0000256" key="8">
    <source>
        <dbReference type="SAM" id="MobiDB-lite"/>
    </source>
</evidence>
<evidence type="ECO:0000256" key="2">
    <source>
        <dbReference type="ARBA" id="ARBA00010992"/>
    </source>
</evidence>
<feature type="transmembrane region" description="Helical" evidence="9">
    <location>
        <begin position="337"/>
        <end position="356"/>
    </location>
</feature>